<proteinExistence type="predicted"/>
<dbReference type="KEGG" id="ccz:CCALI_01434"/>
<dbReference type="AlphaFoldDB" id="S0EYW2"/>
<sequence length="95" mass="10743">MIVVYSTAWCPDCLRARQVLKEAEVDFVEIDIERTPCAEEAMRAVNGNVGKVPTILIEAIPEERLVLVEPSDKELREVLAAYKRRREEGELGGRC</sequence>
<dbReference type="EMBL" id="HF951689">
    <property type="protein sequence ID" value="CCW35250.1"/>
    <property type="molecule type" value="Genomic_DNA"/>
</dbReference>
<organism evidence="2 3">
    <name type="scientific">Chthonomonas calidirosea (strain DSM 23976 / ICMP 18418 / T49)</name>
    <dbReference type="NCBI Taxonomy" id="1303518"/>
    <lineage>
        <taxon>Bacteria</taxon>
        <taxon>Bacillati</taxon>
        <taxon>Armatimonadota</taxon>
        <taxon>Chthonomonadia</taxon>
        <taxon>Chthonomonadales</taxon>
        <taxon>Chthonomonadaceae</taxon>
        <taxon>Chthonomonas</taxon>
    </lineage>
</organism>
<keyword evidence="3" id="KW-1185">Reference proteome</keyword>
<dbReference type="PATRIC" id="fig|1303518.3.peg.1464"/>
<dbReference type="InParanoid" id="S0EYW2"/>
<dbReference type="STRING" id="454171.CP488_02662"/>
<dbReference type="InterPro" id="IPR002109">
    <property type="entry name" value="Glutaredoxin"/>
</dbReference>
<feature type="domain" description="Glutaredoxin" evidence="1">
    <location>
        <begin position="2"/>
        <end position="57"/>
    </location>
</feature>
<dbReference type="SUPFAM" id="SSF52833">
    <property type="entry name" value="Thioredoxin-like"/>
    <property type="match status" value="1"/>
</dbReference>
<evidence type="ECO:0000313" key="2">
    <source>
        <dbReference type="EMBL" id="CCW35250.1"/>
    </source>
</evidence>
<reference evidence="3" key="1">
    <citation type="submission" date="2013-03" db="EMBL/GenBank/DDBJ databases">
        <title>Genome sequence of Chthonomonas calidirosea, the first sequenced genome from the Armatimonadetes phylum (formally candidate division OP10).</title>
        <authorList>
            <person name="Lee K.C.Y."/>
            <person name="Morgan X.C."/>
            <person name="Dunfield P.F."/>
            <person name="Tamas I."/>
            <person name="Houghton K.M."/>
            <person name="Vyssotski M."/>
            <person name="Ryan J.L.J."/>
            <person name="Lagutin K."/>
            <person name="McDonald I.R."/>
            <person name="Stott M.B."/>
        </authorList>
    </citation>
    <scope>NUCLEOTIDE SEQUENCE [LARGE SCALE GENOMIC DNA]</scope>
    <source>
        <strain evidence="3">DSM 23976 / ICMP 18418 / T49</strain>
    </source>
</reference>
<dbReference type="InterPro" id="IPR036249">
    <property type="entry name" value="Thioredoxin-like_sf"/>
</dbReference>
<name>S0EYW2_CHTCT</name>
<dbReference type="RefSeq" id="WP_016482788.1">
    <property type="nucleotide sequence ID" value="NC_021487.1"/>
</dbReference>
<dbReference type="Pfam" id="PF00462">
    <property type="entry name" value="Glutaredoxin"/>
    <property type="match status" value="1"/>
</dbReference>
<dbReference type="eggNOG" id="COG0695">
    <property type="taxonomic scope" value="Bacteria"/>
</dbReference>
<evidence type="ECO:0000259" key="1">
    <source>
        <dbReference type="Pfam" id="PF00462"/>
    </source>
</evidence>
<accession>S0EYW2</accession>
<dbReference type="PROSITE" id="PS51354">
    <property type="entry name" value="GLUTAREDOXIN_2"/>
    <property type="match status" value="1"/>
</dbReference>
<protein>
    <submittedName>
        <fullName evidence="2">Glutaredoxin and related proteins</fullName>
    </submittedName>
</protein>
<gene>
    <name evidence="2" type="ORF">CCALI_01434</name>
</gene>
<dbReference type="Proteomes" id="UP000014227">
    <property type="component" value="Chromosome I"/>
</dbReference>
<dbReference type="CDD" id="cd02976">
    <property type="entry name" value="NrdH"/>
    <property type="match status" value="1"/>
</dbReference>
<dbReference type="HOGENOM" id="CLU_026126_11_1_0"/>
<evidence type="ECO:0000313" key="3">
    <source>
        <dbReference type="Proteomes" id="UP000014227"/>
    </source>
</evidence>
<dbReference type="Gene3D" id="3.40.30.10">
    <property type="entry name" value="Glutaredoxin"/>
    <property type="match status" value="1"/>
</dbReference>